<evidence type="ECO:0000256" key="5">
    <source>
        <dbReference type="ARBA" id="ARBA00022692"/>
    </source>
</evidence>
<name>A0A381EC80_9GAMM</name>
<dbReference type="PANTHER" id="PTHR36838">
    <property type="entry name" value="AUXIN EFFLUX CARRIER FAMILY PROTEIN"/>
    <property type="match status" value="1"/>
</dbReference>
<sequence>MNPQFWHGIAFSADTIIPILAIIVMGWVMKRRGELSTELVAGMNHIVYRYALPMLLFVSVVNSDTSPLAAWRLIGAGWLAIFALYAVGARLGRHLPAADRGVFIQGVFRGNIGIIGLSLTAGVYGSSDTFAASAVLVGALALQMNILAVICLTQDENPSPWPLVKKVLHNPLIIALLLAILVKALHIPVPKIITNFAGYYKNLTLPLALLATGASFDLRGIFGAGQMALWASAGRLLLSPLVFLAFGLVFGLRGEALGILYLIGATPAASASYIMAKAMGGNATAAANIIAITTALSLMLIAPVIALFPLLGWA</sequence>
<evidence type="ECO:0000256" key="7">
    <source>
        <dbReference type="ARBA" id="ARBA00023136"/>
    </source>
</evidence>
<feature type="transmembrane region" description="Helical" evidence="8">
    <location>
        <begin position="69"/>
        <end position="89"/>
    </location>
</feature>
<gene>
    <name evidence="9" type="ORF">NCTC13294_01892</name>
</gene>
<feature type="transmembrane region" description="Helical" evidence="8">
    <location>
        <begin position="288"/>
        <end position="311"/>
    </location>
</feature>
<dbReference type="EMBL" id="UFUW01000001">
    <property type="protein sequence ID" value="SUX24479.1"/>
    <property type="molecule type" value="Genomic_DNA"/>
</dbReference>
<accession>A0A381EC80</accession>
<evidence type="ECO:0000313" key="9">
    <source>
        <dbReference type="EMBL" id="SUX24479.1"/>
    </source>
</evidence>
<reference evidence="9 10" key="1">
    <citation type="submission" date="2018-06" db="EMBL/GenBank/DDBJ databases">
        <authorList>
            <consortium name="Pathogen Informatics"/>
            <person name="Doyle S."/>
        </authorList>
    </citation>
    <scope>NUCLEOTIDE SEQUENCE [LARGE SCALE GENOMIC DNA]</scope>
    <source>
        <strain evidence="9 10">NCTC13294</strain>
    </source>
</reference>
<dbReference type="InterPro" id="IPR004776">
    <property type="entry name" value="Mem_transp_PIN-like"/>
</dbReference>
<feature type="transmembrane region" description="Helical" evidence="8">
    <location>
        <begin position="172"/>
        <end position="193"/>
    </location>
</feature>
<feature type="transmembrane region" description="Helical" evidence="8">
    <location>
        <begin position="256"/>
        <end position="276"/>
    </location>
</feature>
<protein>
    <submittedName>
        <fullName evidence="9">Auxin efflux carrier</fullName>
    </submittedName>
</protein>
<keyword evidence="4" id="KW-1003">Cell membrane</keyword>
<dbReference type="Proteomes" id="UP000254572">
    <property type="component" value="Unassembled WGS sequence"/>
</dbReference>
<keyword evidence="5 8" id="KW-0812">Transmembrane</keyword>
<dbReference type="OrthoDB" id="9786439at2"/>
<feature type="transmembrane region" description="Helical" evidence="8">
    <location>
        <begin position="130"/>
        <end position="152"/>
    </location>
</feature>
<keyword evidence="7 8" id="KW-0472">Membrane</keyword>
<dbReference type="PANTHER" id="PTHR36838:SF4">
    <property type="entry name" value="AUXIN EFFLUX CARRIER FAMILY PROTEIN"/>
    <property type="match status" value="1"/>
</dbReference>
<evidence type="ECO:0000256" key="6">
    <source>
        <dbReference type="ARBA" id="ARBA00022989"/>
    </source>
</evidence>
<evidence type="ECO:0000256" key="1">
    <source>
        <dbReference type="ARBA" id="ARBA00004651"/>
    </source>
</evidence>
<feature type="transmembrane region" description="Helical" evidence="8">
    <location>
        <begin position="101"/>
        <end position="124"/>
    </location>
</feature>
<dbReference type="GO" id="GO:0005886">
    <property type="term" value="C:plasma membrane"/>
    <property type="evidence" value="ECO:0007669"/>
    <property type="project" value="UniProtKB-SubCell"/>
</dbReference>
<dbReference type="RefSeq" id="WP_115612093.1">
    <property type="nucleotide sequence ID" value="NZ_JBHLZC010000003.1"/>
</dbReference>
<feature type="transmembrane region" description="Helical" evidence="8">
    <location>
        <begin position="199"/>
        <end position="216"/>
    </location>
</feature>
<evidence type="ECO:0000256" key="3">
    <source>
        <dbReference type="ARBA" id="ARBA00022448"/>
    </source>
</evidence>
<dbReference type="Pfam" id="PF03547">
    <property type="entry name" value="Mem_trans"/>
    <property type="match status" value="2"/>
</dbReference>
<dbReference type="InterPro" id="IPR038770">
    <property type="entry name" value="Na+/solute_symporter_sf"/>
</dbReference>
<organism evidence="9 10">
    <name type="scientific">Cardiobacterium valvarum</name>
    <dbReference type="NCBI Taxonomy" id="194702"/>
    <lineage>
        <taxon>Bacteria</taxon>
        <taxon>Pseudomonadati</taxon>
        <taxon>Pseudomonadota</taxon>
        <taxon>Gammaproteobacteria</taxon>
        <taxon>Cardiobacteriales</taxon>
        <taxon>Cardiobacteriaceae</taxon>
        <taxon>Cardiobacterium</taxon>
    </lineage>
</organism>
<comment type="subcellular location">
    <subcellularLocation>
        <location evidence="1">Cell membrane</location>
        <topology evidence="1">Multi-pass membrane protein</topology>
    </subcellularLocation>
</comment>
<keyword evidence="10" id="KW-1185">Reference proteome</keyword>
<evidence type="ECO:0000313" key="10">
    <source>
        <dbReference type="Proteomes" id="UP000254572"/>
    </source>
</evidence>
<keyword evidence="6 8" id="KW-1133">Transmembrane helix</keyword>
<evidence type="ECO:0000256" key="4">
    <source>
        <dbReference type="ARBA" id="ARBA00022475"/>
    </source>
</evidence>
<keyword evidence="3" id="KW-0813">Transport</keyword>
<proteinExistence type="inferred from homology"/>
<dbReference type="GO" id="GO:0055085">
    <property type="term" value="P:transmembrane transport"/>
    <property type="evidence" value="ECO:0007669"/>
    <property type="project" value="InterPro"/>
</dbReference>
<evidence type="ECO:0000256" key="8">
    <source>
        <dbReference type="SAM" id="Phobius"/>
    </source>
</evidence>
<comment type="similarity">
    <text evidence="2">Belongs to the auxin efflux carrier (TC 2.A.69) family.</text>
</comment>
<feature type="transmembrane region" description="Helical" evidence="8">
    <location>
        <begin position="46"/>
        <end position="63"/>
    </location>
</feature>
<feature type="transmembrane region" description="Helical" evidence="8">
    <location>
        <begin position="228"/>
        <end position="250"/>
    </location>
</feature>
<dbReference type="AlphaFoldDB" id="A0A381EC80"/>
<evidence type="ECO:0000256" key="2">
    <source>
        <dbReference type="ARBA" id="ARBA00010145"/>
    </source>
</evidence>
<feature type="transmembrane region" description="Helical" evidence="8">
    <location>
        <begin position="6"/>
        <end position="25"/>
    </location>
</feature>
<dbReference type="Gene3D" id="1.20.1530.20">
    <property type="match status" value="1"/>
</dbReference>